<keyword evidence="1" id="KW-0560">Oxidoreductase</keyword>
<dbReference type="Gene3D" id="3.20.20.100">
    <property type="entry name" value="NADP-dependent oxidoreductase domain"/>
    <property type="match status" value="1"/>
</dbReference>
<dbReference type="EMBL" id="CALLCH030000002">
    <property type="protein sequence ID" value="CAI4211712.1"/>
    <property type="molecule type" value="Genomic_DNA"/>
</dbReference>
<dbReference type="GO" id="GO:0070485">
    <property type="term" value="P:dehydro-D-arabinono-1,4-lactone biosynthetic process"/>
    <property type="evidence" value="ECO:0007669"/>
    <property type="project" value="TreeGrafter"/>
</dbReference>
<dbReference type="GO" id="GO:0005829">
    <property type="term" value="C:cytosol"/>
    <property type="evidence" value="ECO:0007669"/>
    <property type="project" value="TreeGrafter"/>
</dbReference>
<name>A0A9P1GWQ9_9PEZI</name>
<evidence type="ECO:0000313" key="3">
    <source>
        <dbReference type="EMBL" id="CAI4211712.1"/>
    </source>
</evidence>
<dbReference type="InterPro" id="IPR020471">
    <property type="entry name" value="AKR"/>
</dbReference>
<dbReference type="PANTHER" id="PTHR42686">
    <property type="entry name" value="GH17980P-RELATED"/>
    <property type="match status" value="1"/>
</dbReference>
<evidence type="ECO:0000256" key="1">
    <source>
        <dbReference type="ARBA" id="ARBA00023002"/>
    </source>
</evidence>
<dbReference type="Pfam" id="PF00248">
    <property type="entry name" value="Aldo_ket_red"/>
    <property type="match status" value="1"/>
</dbReference>
<proteinExistence type="predicted"/>
<dbReference type="Proteomes" id="UP000838763">
    <property type="component" value="Unassembled WGS sequence"/>
</dbReference>
<dbReference type="InterPro" id="IPR036812">
    <property type="entry name" value="NAD(P)_OxRdtase_dom_sf"/>
</dbReference>
<organism evidence="3 4">
    <name type="scientific">Parascedosporium putredinis</name>
    <dbReference type="NCBI Taxonomy" id="1442378"/>
    <lineage>
        <taxon>Eukaryota</taxon>
        <taxon>Fungi</taxon>
        <taxon>Dikarya</taxon>
        <taxon>Ascomycota</taxon>
        <taxon>Pezizomycotina</taxon>
        <taxon>Sordariomycetes</taxon>
        <taxon>Hypocreomycetidae</taxon>
        <taxon>Microascales</taxon>
        <taxon>Microascaceae</taxon>
        <taxon>Parascedosporium</taxon>
    </lineage>
</organism>
<dbReference type="AlphaFoldDB" id="A0A9P1GWQ9"/>
<sequence length="250" mass="27672">MPSTSIRRALPRAPRHPYLDLVYCHDVEFVSPHDALAAIGELRRLRDEGKIRYVGVSGYPLPVLTSIAKLVLERTGEPLDAVQSYSNFNLQNTTLGHDVTVNAFRDAKVGVLINASILSMGLLTTHLQHITKDAGLELEDAAIRWAMDSWADKGAEFGSTQLSLSEETRMGITAIGVTSVDQLDATWKVWEQVKQERRSHQSDGAVTAATETVRKLAEERIWPALGAWKDYTWASPDEHYVPSGPSRPAQ</sequence>
<protein>
    <recommendedName>
        <fullName evidence="2">NADP-dependent oxidoreductase domain-containing protein</fullName>
    </recommendedName>
</protein>
<gene>
    <name evidence="3" type="ORF">PPNO1_LOCUS1487</name>
</gene>
<accession>A0A9P1GWQ9</accession>
<dbReference type="GO" id="GO:0045290">
    <property type="term" value="F:D-arabinose 1-dehydrogenase [NAD(P)+] activity"/>
    <property type="evidence" value="ECO:0007669"/>
    <property type="project" value="TreeGrafter"/>
</dbReference>
<comment type="caution">
    <text evidence="3">The sequence shown here is derived from an EMBL/GenBank/DDBJ whole genome shotgun (WGS) entry which is preliminary data.</text>
</comment>
<feature type="domain" description="NADP-dependent oxidoreductase" evidence="2">
    <location>
        <begin position="5"/>
        <end position="193"/>
    </location>
</feature>
<keyword evidence="4" id="KW-1185">Reference proteome</keyword>
<evidence type="ECO:0000259" key="2">
    <source>
        <dbReference type="Pfam" id="PF00248"/>
    </source>
</evidence>
<dbReference type="SUPFAM" id="SSF51430">
    <property type="entry name" value="NAD(P)-linked oxidoreductase"/>
    <property type="match status" value="1"/>
</dbReference>
<dbReference type="PANTHER" id="PTHR42686:SF1">
    <property type="entry name" value="GH17980P-RELATED"/>
    <property type="match status" value="1"/>
</dbReference>
<evidence type="ECO:0000313" key="4">
    <source>
        <dbReference type="Proteomes" id="UP000838763"/>
    </source>
</evidence>
<dbReference type="InterPro" id="IPR023210">
    <property type="entry name" value="NADP_OxRdtase_dom"/>
</dbReference>
<dbReference type="OrthoDB" id="5286008at2759"/>
<reference evidence="3" key="1">
    <citation type="submission" date="2022-11" db="EMBL/GenBank/DDBJ databases">
        <authorList>
            <person name="Scott C."/>
            <person name="Bruce N."/>
        </authorList>
    </citation>
    <scope>NUCLEOTIDE SEQUENCE</scope>
</reference>